<gene>
    <name evidence="1" type="ORF">IWA51_12330</name>
</gene>
<name>A0A7T3RDC1_9SPIR</name>
<sequence length="92" mass="10821">MPQIFKFGSYWVYFWANENSPREPVHIHLSEGRPIANGTKVWITKNGKCSLANNNSKIPEKVLNKLLRLIEPRSFEIITKWKEMFGEVSYYC</sequence>
<proteinExistence type="predicted"/>
<dbReference type="Proteomes" id="UP000595224">
    <property type="component" value="Chromosome"/>
</dbReference>
<reference evidence="1 2" key="1">
    <citation type="submission" date="2020-11" db="EMBL/GenBank/DDBJ databases">
        <title>Treponema Peruensis nv. sp., first commensal Treponema isolated from human feces.</title>
        <authorList>
            <person name="Belkhou C."/>
            <person name="Raes J."/>
        </authorList>
    </citation>
    <scope>NUCLEOTIDE SEQUENCE [LARGE SCALE GENOMIC DNA]</scope>
    <source>
        <strain evidence="1 2">RCC2812</strain>
    </source>
</reference>
<keyword evidence="2" id="KW-1185">Reference proteome</keyword>
<dbReference type="KEGG" id="tper:IWA51_12330"/>
<dbReference type="RefSeq" id="WP_198442628.1">
    <property type="nucleotide sequence ID" value="NZ_CBCSHE010000007.1"/>
</dbReference>
<evidence type="ECO:0000313" key="2">
    <source>
        <dbReference type="Proteomes" id="UP000595224"/>
    </source>
</evidence>
<accession>A0A7T3RDC1</accession>
<evidence type="ECO:0000313" key="1">
    <source>
        <dbReference type="EMBL" id="QQA01019.1"/>
    </source>
</evidence>
<dbReference type="Pfam" id="PF13711">
    <property type="entry name" value="DUF4160"/>
    <property type="match status" value="1"/>
</dbReference>
<dbReference type="EMBL" id="CP064936">
    <property type="protein sequence ID" value="QQA01019.1"/>
    <property type="molecule type" value="Genomic_DNA"/>
</dbReference>
<protein>
    <submittedName>
        <fullName evidence="1">DUF4160 domain-containing protein</fullName>
    </submittedName>
</protein>
<organism evidence="1 2">
    <name type="scientific">Treponema peruense</name>
    <dbReference type="NCBI Taxonomy" id="2787628"/>
    <lineage>
        <taxon>Bacteria</taxon>
        <taxon>Pseudomonadati</taxon>
        <taxon>Spirochaetota</taxon>
        <taxon>Spirochaetia</taxon>
        <taxon>Spirochaetales</taxon>
        <taxon>Treponemataceae</taxon>
        <taxon>Treponema</taxon>
    </lineage>
</organism>
<dbReference type="InterPro" id="IPR025427">
    <property type="entry name" value="DUF4160"/>
</dbReference>
<dbReference type="AlphaFoldDB" id="A0A7T3RDC1"/>